<accession>A0A9N9NBS5</accession>
<dbReference type="OrthoDB" id="10497488at2759"/>
<gene>
    <name evidence="1" type="ORF">CPELLU_LOCUS13008</name>
</gene>
<organism evidence="1 2">
    <name type="scientific">Cetraspora pellucida</name>
    <dbReference type="NCBI Taxonomy" id="1433469"/>
    <lineage>
        <taxon>Eukaryota</taxon>
        <taxon>Fungi</taxon>
        <taxon>Fungi incertae sedis</taxon>
        <taxon>Mucoromycota</taxon>
        <taxon>Glomeromycotina</taxon>
        <taxon>Glomeromycetes</taxon>
        <taxon>Diversisporales</taxon>
        <taxon>Gigasporaceae</taxon>
        <taxon>Cetraspora</taxon>
    </lineage>
</organism>
<dbReference type="AlphaFoldDB" id="A0A9N9NBS5"/>
<evidence type="ECO:0000313" key="1">
    <source>
        <dbReference type="EMBL" id="CAG8722900.1"/>
    </source>
</evidence>
<dbReference type="EMBL" id="CAJVQA010013256">
    <property type="protein sequence ID" value="CAG8722900.1"/>
    <property type="molecule type" value="Genomic_DNA"/>
</dbReference>
<comment type="caution">
    <text evidence="1">The sequence shown here is derived from an EMBL/GenBank/DDBJ whole genome shotgun (WGS) entry which is preliminary data.</text>
</comment>
<protein>
    <submittedName>
        <fullName evidence="1">14556_t:CDS:1</fullName>
    </submittedName>
</protein>
<dbReference type="Proteomes" id="UP000789759">
    <property type="component" value="Unassembled WGS sequence"/>
</dbReference>
<proteinExistence type="predicted"/>
<sequence length="46" mass="5150">NQETTELSSVISDNKINISTSNSLLAKLSEFLETSNEDIVDKETKY</sequence>
<reference evidence="1" key="1">
    <citation type="submission" date="2021-06" db="EMBL/GenBank/DDBJ databases">
        <authorList>
            <person name="Kallberg Y."/>
            <person name="Tangrot J."/>
            <person name="Rosling A."/>
        </authorList>
    </citation>
    <scope>NUCLEOTIDE SEQUENCE</scope>
    <source>
        <strain evidence="1">FL966</strain>
    </source>
</reference>
<keyword evidence="2" id="KW-1185">Reference proteome</keyword>
<name>A0A9N9NBS5_9GLOM</name>
<evidence type="ECO:0000313" key="2">
    <source>
        <dbReference type="Proteomes" id="UP000789759"/>
    </source>
</evidence>
<feature type="non-terminal residue" evidence="1">
    <location>
        <position position="1"/>
    </location>
</feature>